<keyword evidence="2" id="KW-1185">Reference proteome</keyword>
<dbReference type="Proteomes" id="UP000501690">
    <property type="component" value="Linkage Group LG9"/>
</dbReference>
<accession>A0A4D6MZU2</accession>
<dbReference type="InterPro" id="IPR012340">
    <property type="entry name" value="NA-bd_OB-fold"/>
</dbReference>
<organism evidence="1 2">
    <name type="scientific">Vigna unguiculata</name>
    <name type="common">Cowpea</name>
    <dbReference type="NCBI Taxonomy" id="3917"/>
    <lineage>
        <taxon>Eukaryota</taxon>
        <taxon>Viridiplantae</taxon>
        <taxon>Streptophyta</taxon>
        <taxon>Embryophyta</taxon>
        <taxon>Tracheophyta</taxon>
        <taxon>Spermatophyta</taxon>
        <taxon>Magnoliopsida</taxon>
        <taxon>eudicotyledons</taxon>
        <taxon>Gunneridae</taxon>
        <taxon>Pentapetalae</taxon>
        <taxon>rosids</taxon>
        <taxon>fabids</taxon>
        <taxon>Fabales</taxon>
        <taxon>Fabaceae</taxon>
        <taxon>Papilionoideae</taxon>
        <taxon>50 kb inversion clade</taxon>
        <taxon>NPAAA clade</taxon>
        <taxon>indigoferoid/millettioid clade</taxon>
        <taxon>Phaseoleae</taxon>
        <taxon>Vigna</taxon>
    </lineage>
</organism>
<gene>
    <name evidence="1" type="ORF">DEO72_LG9g388</name>
</gene>
<sequence>MVADRRKLLLQDIAFGGGLQKPFTSSYQHVIGVVDNVEEKPSSKNVVFDLKDLSGASICCTLWDSYCLRMVSYWRESRETPYPAIILTQAKIKDGEEDPKCFPEDLDVLLGCTLAFKVKPQGNN</sequence>
<name>A0A4D6MZU2_VIGUN</name>
<dbReference type="AlphaFoldDB" id="A0A4D6MZU2"/>
<dbReference type="Gene3D" id="2.40.50.140">
    <property type="entry name" value="Nucleic acid-binding proteins"/>
    <property type="match status" value="1"/>
</dbReference>
<protein>
    <submittedName>
        <fullName evidence="1">Nucleic acid-binding</fullName>
    </submittedName>
</protein>
<reference evidence="1 2" key="1">
    <citation type="submission" date="2019-04" db="EMBL/GenBank/DDBJ databases">
        <title>An improved genome assembly and genetic linkage map for asparagus bean, Vigna unguiculata ssp. sesquipedialis.</title>
        <authorList>
            <person name="Xia Q."/>
            <person name="Zhang R."/>
            <person name="Dong Y."/>
        </authorList>
    </citation>
    <scope>NUCLEOTIDE SEQUENCE [LARGE SCALE GENOMIC DNA]</scope>
    <source>
        <tissue evidence="1">Leaf</tissue>
    </source>
</reference>
<dbReference type="EMBL" id="CP039353">
    <property type="protein sequence ID" value="QCE05385.1"/>
    <property type="molecule type" value="Genomic_DNA"/>
</dbReference>
<proteinExistence type="predicted"/>
<evidence type="ECO:0000313" key="1">
    <source>
        <dbReference type="EMBL" id="QCE05385.1"/>
    </source>
</evidence>
<evidence type="ECO:0000313" key="2">
    <source>
        <dbReference type="Proteomes" id="UP000501690"/>
    </source>
</evidence>